<evidence type="ECO:0000256" key="2">
    <source>
        <dbReference type="SAM" id="Phobius"/>
    </source>
</evidence>
<dbReference type="RefSeq" id="WP_146980399.1">
    <property type="nucleotide sequence ID" value="NZ_VOSM01000002.1"/>
</dbReference>
<feature type="transmembrane region" description="Helical" evidence="2">
    <location>
        <begin position="739"/>
        <end position="757"/>
    </location>
</feature>
<feature type="transmembrane region" description="Helical" evidence="2">
    <location>
        <begin position="769"/>
        <end position="790"/>
    </location>
</feature>
<evidence type="ECO:0000256" key="3">
    <source>
        <dbReference type="SAM" id="SignalP"/>
    </source>
</evidence>
<organism evidence="4 5">
    <name type="scientific">Lujinxingia vulgaris</name>
    <dbReference type="NCBI Taxonomy" id="2600176"/>
    <lineage>
        <taxon>Bacteria</taxon>
        <taxon>Deltaproteobacteria</taxon>
        <taxon>Bradymonadales</taxon>
        <taxon>Lujinxingiaceae</taxon>
        <taxon>Lujinxingia</taxon>
    </lineage>
</organism>
<accession>A0A5C6XDC8</accession>
<keyword evidence="2" id="KW-0472">Membrane</keyword>
<dbReference type="Proteomes" id="UP000321412">
    <property type="component" value="Unassembled WGS sequence"/>
</dbReference>
<evidence type="ECO:0000313" key="5">
    <source>
        <dbReference type="Proteomes" id="UP000321412"/>
    </source>
</evidence>
<dbReference type="AlphaFoldDB" id="A0A5C6XDC8"/>
<name>A0A5C6XDC8_9DELT</name>
<keyword evidence="5" id="KW-1185">Reference proteome</keyword>
<sequence length="866" mass="93372">MGSSTTTRSSLLATVSALCATLLTLFAVEARAQQDVEITVSASPKVVAPGQVVEYQLEARVGGNYDIRVERDPRFGPFRLVGAGSAPSMINRNGQIERSLKVRYQLRAPQEHEIYTIEPPRLRVGTRSFTPNPVSVRVTAPDQVPEPSTPEGARNGVAFLDVTVEPADRDPYLGEQVTLTYELYTNARSRGLRASPPDEPALNDFWVEDLSDVVVRQRRITRLQGHDWNVSGVRGYALFPLKAGELTVEAMRLPLQRASLFGPSSQIEIEAEAVTLRVQELPDGAPAGFDRNNVGQWSMTSQLDSKSARVGGTLHYTLRITGVGRAARLKIPTLSDTEAYRVIATSDEPQQIRQGTRIHGTREVRFTLMPLQEGTLTLPELSFDYFDPEEGAYKVARVEARTIHVEPGTLPENLDEAPVDEVHRGESGQSEFDLLELAEPKLTGDLGPARAPSGTIPWWLWLLPLLGLGALAMERPLRGALAKKLGPARARRALRQELDALLEQARQAEGRARDEALLRALALVLERGFGVQTGALTAAEVQRELSTRALSEELVTKVADLVAELTRGRYAPGAGSAETLMERASALIATLFEEAHSTDDPRSRSARASRTALLIAGGAVGLCAALGSPGEAQAQAQNIAEEAARSWEAGAFEEASRSWEVAADPHNDATLWYNAGSAALRAGDLGRARLFLERAALTHAHHPDVAANLQTTVNLVSLNDANAARFGAQSPVVARALRSGPWVALGLVWLAFALAMIRRLSGRPSESVVRAAVIAALVLGLLNATLHLGIAQISGPEQLGVVLQESELRVAPSEHAGAHSGHPQLAAGAVVDRKRTREGWVEVVLPTGDVGWLPASRVEAVQRSGD</sequence>
<keyword evidence="2" id="KW-0812">Transmembrane</keyword>
<comment type="caution">
    <text evidence="4">The sequence shown here is derived from an EMBL/GenBank/DDBJ whole genome shotgun (WGS) entry which is preliminary data.</text>
</comment>
<dbReference type="EMBL" id="VOSM01000002">
    <property type="protein sequence ID" value="TXD38458.1"/>
    <property type="molecule type" value="Genomic_DNA"/>
</dbReference>
<gene>
    <name evidence="4" type="ORF">FRC98_06130</name>
</gene>
<protein>
    <submittedName>
        <fullName evidence="4">Protein BatD</fullName>
    </submittedName>
</protein>
<feature type="region of interest" description="Disordered" evidence="1">
    <location>
        <begin position="126"/>
        <end position="154"/>
    </location>
</feature>
<dbReference type="InterPro" id="IPR025738">
    <property type="entry name" value="BatD"/>
</dbReference>
<reference evidence="4 5" key="1">
    <citation type="submission" date="2019-08" db="EMBL/GenBank/DDBJ databases">
        <title>Bradymonadales sp. TMQ4.</title>
        <authorList>
            <person name="Liang Q."/>
        </authorList>
    </citation>
    <scope>NUCLEOTIDE SEQUENCE [LARGE SCALE GENOMIC DNA]</scope>
    <source>
        <strain evidence="4 5">TMQ4</strain>
    </source>
</reference>
<feature type="chain" id="PRO_5022853266" evidence="3">
    <location>
        <begin position="33"/>
        <end position="866"/>
    </location>
</feature>
<proteinExistence type="predicted"/>
<dbReference type="Pfam" id="PF13584">
    <property type="entry name" value="BatD"/>
    <property type="match status" value="1"/>
</dbReference>
<feature type="signal peptide" evidence="3">
    <location>
        <begin position="1"/>
        <end position="32"/>
    </location>
</feature>
<evidence type="ECO:0000256" key="1">
    <source>
        <dbReference type="SAM" id="MobiDB-lite"/>
    </source>
</evidence>
<keyword evidence="2" id="KW-1133">Transmembrane helix</keyword>
<keyword evidence="3" id="KW-0732">Signal</keyword>
<dbReference type="PANTHER" id="PTHR40940:SF2">
    <property type="entry name" value="BATD"/>
    <property type="match status" value="1"/>
</dbReference>
<evidence type="ECO:0000313" key="4">
    <source>
        <dbReference type="EMBL" id="TXD38458.1"/>
    </source>
</evidence>
<dbReference type="PANTHER" id="PTHR40940">
    <property type="entry name" value="PROTEIN BATD-RELATED"/>
    <property type="match status" value="1"/>
</dbReference>
<dbReference type="OrthoDB" id="180318at2"/>